<organism evidence="1 2">
    <name type="scientific">Cichorium intybus</name>
    <name type="common">Chicory</name>
    <dbReference type="NCBI Taxonomy" id="13427"/>
    <lineage>
        <taxon>Eukaryota</taxon>
        <taxon>Viridiplantae</taxon>
        <taxon>Streptophyta</taxon>
        <taxon>Embryophyta</taxon>
        <taxon>Tracheophyta</taxon>
        <taxon>Spermatophyta</taxon>
        <taxon>Magnoliopsida</taxon>
        <taxon>eudicotyledons</taxon>
        <taxon>Gunneridae</taxon>
        <taxon>Pentapetalae</taxon>
        <taxon>asterids</taxon>
        <taxon>campanulids</taxon>
        <taxon>Asterales</taxon>
        <taxon>Asteraceae</taxon>
        <taxon>Cichorioideae</taxon>
        <taxon>Cichorieae</taxon>
        <taxon>Cichoriinae</taxon>
        <taxon>Cichorium</taxon>
    </lineage>
</organism>
<protein>
    <submittedName>
        <fullName evidence="1">Uncharacterized protein</fullName>
    </submittedName>
</protein>
<reference evidence="2" key="1">
    <citation type="journal article" date="2022" name="Mol. Ecol. Resour.">
        <title>The genomes of chicory, endive, great burdock and yacon provide insights into Asteraceae palaeo-polyploidization history and plant inulin production.</title>
        <authorList>
            <person name="Fan W."/>
            <person name="Wang S."/>
            <person name="Wang H."/>
            <person name="Wang A."/>
            <person name="Jiang F."/>
            <person name="Liu H."/>
            <person name="Zhao H."/>
            <person name="Xu D."/>
            <person name="Zhang Y."/>
        </authorList>
    </citation>
    <scope>NUCLEOTIDE SEQUENCE [LARGE SCALE GENOMIC DNA]</scope>
    <source>
        <strain evidence="2">cv. Punajuju</strain>
    </source>
</reference>
<proteinExistence type="predicted"/>
<keyword evidence="2" id="KW-1185">Reference proteome</keyword>
<gene>
    <name evidence="1" type="ORF">L2E82_08772</name>
</gene>
<comment type="caution">
    <text evidence="1">The sequence shown here is derived from an EMBL/GenBank/DDBJ whole genome shotgun (WGS) entry which is preliminary data.</text>
</comment>
<evidence type="ECO:0000313" key="2">
    <source>
        <dbReference type="Proteomes" id="UP001055811"/>
    </source>
</evidence>
<dbReference type="EMBL" id="CM042010">
    <property type="protein sequence ID" value="KAI3779186.1"/>
    <property type="molecule type" value="Genomic_DNA"/>
</dbReference>
<sequence>MIALYDNHNIVSQRNRYTTAIDASHSLPKNSTIDASLSLSLLFAFCLSISYSLSVFSITTSTIEIHEILLKKKQEQGKNKLLSHLSISVVEDKEAKFYGCKVGAPFHSSQEKNLFKDITGNVAKLNLHQWLAFIPGKWCHHVHNLVDPYFKFLCAI</sequence>
<name>A0ACB9G821_CICIN</name>
<dbReference type="Proteomes" id="UP001055811">
    <property type="component" value="Linkage Group LG02"/>
</dbReference>
<reference evidence="1 2" key="2">
    <citation type="journal article" date="2022" name="Mol. Ecol. Resour.">
        <title>The genomes of chicory, endive, great burdock and yacon provide insights into Asteraceae paleo-polyploidization history and plant inulin production.</title>
        <authorList>
            <person name="Fan W."/>
            <person name="Wang S."/>
            <person name="Wang H."/>
            <person name="Wang A."/>
            <person name="Jiang F."/>
            <person name="Liu H."/>
            <person name="Zhao H."/>
            <person name="Xu D."/>
            <person name="Zhang Y."/>
        </authorList>
    </citation>
    <scope>NUCLEOTIDE SEQUENCE [LARGE SCALE GENOMIC DNA]</scope>
    <source>
        <strain evidence="2">cv. Punajuju</strain>
        <tissue evidence="1">Leaves</tissue>
    </source>
</reference>
<evidence type="ECO:0000313" key="1">
    <source>
        <dbReference type="EMBL" id="KAI3779186.1"/>
    </source>
</evidence>
<accession>A0ACB9G821</accession>